<feature type="transmembrane region" description="Helical" evidence="1">
    <location>
        <begin position="7"/>
        <end position="25"/>
    </location>
</feature>
<feature type="transmembrane region" description="Helical" evidence="1">
    <location>
        <begin position="70"/>
        <end position="87"/>
    </location>
</feature>
<feature type="transmembrane region" description="Helical" evidence="1">
    <location>
        <begin position="31"/>
        <end position="50"/>
    </location>
</feature>
<gene>
    <name evidence="2" type="ORF">JZ786_23610</name>
</gene>
<evidence type="ECO:0000256" key="1">
    <source>
        <dbReference type="SAM" id="Phobius"/>
    </source>
</evidence>
<keyword evidence="1" id="KW-1133">Transmembrane helix</keyword>
<sequence length="114" mass="12774">MNLYRKYVRWIWFAVVIVVTGWEAIREGISWISLTPVLLAAVFVASAFVIRLREGVARDERTRAVSNKALAIGFVVTVFAGITTSALSVPYALFISLDAGMIAFLASYLYYRYV</sequence>
<organism evidence="2 3">
    <name type="scientific">Alicyclobacillus mengziensis</name>
    <dbReference type="NCBI Taxonomy" id="2931921"/>
    <lineage>
        <taxon>Bacteria</taxon>
        <taxon>Bacillati</taxon>
        <taxon>Bacillota</taxon>
        <taxon>Bacilli</taxon>
        <taxon>Bacillales</taxon>
        <taxon>Alicyclobacillaceae</taxon>
        <taxon>Alicyclobacillus</taxon>
    </lineage>
</organism>
<evidence type="ECO:0000313" key="2">
    <source>
        <dbReference type="EMBL" id="QSO47337.1"/>
    </source>
</evidence>
<feature type="transmembrane region" description="Helical" evidence="1">
    <location>
        <begin position="93"/>
        <end position="111"/>
    </location>
</feature>
<keyword evidence="3" id="KW-1185">Reference proteome</keyword>
<dbReference type="RefSeq" id="WP_206656690.1">
    <property type="nucleotide sequence ID" value="NZ_CP071182.1"/>
</dbReference>
<dbReference type="EMBL" id="CP071182">
    <property type="protein sequence ID" value="QSO47337.1"/>
    <property type="molecule type" value="Genomic_DNA"/>
</dbReference>
<dbReference type="KEGG" id="afx:JZ786_23610"/>
<evidence type="ECO:0000313" key="3">
    <source>
        <dbReference type="Proteomes" id="UP000663505"/>
    </source>
</evidence>
<dbReference type="AlphaFoldDB" id="A0A9X7VZH1"/>
<dbReference type="Proteomes" id="UP000663505">
    <property type="component" value="Chromosome"/>
</dbReference>
<keyword evidence="1" id="KW-0812">Transmembrane</keyword>
<reference evidence="2 3" key="1">
    <citation type="submission" date="2021-02" db="EMBL/GenBank/DDBJ databases">
        <title>Alicyclobacillus curvatus sp. nov. and Alicyclobacillus mengziensis sp. nov., two acidophilic bacteria isolated from acid mine drainage.</title>
        <authorList>
            <person name="Huang Y."/>
        </authorList>
    </citation>
    <scope>NUCLEOTIDE SEQUENCE [LARGE SCALE GENOMIC DNA]</scope>
    <source>
        <strain evidence="2 3">S30H14</strain>
    </source>
</reference>
<accession>A0A9X7VZH1</accession>
<keyword evidence="1" id="KW-0472">Membrane</keyword>
<name>A0A9X7VZH1_9BACL</name>
<protein>
    <submittedName>
        <fullName evidence="2">Uncharacterized protein</fullName>
    </submittedName>
</protein>
<proteinExistence type="predicted"/>